<sequence length="454" mass="50912">MNDNKLNSTELRAIFGLGMIFSLRMLGMFMVLPVLTTYGMALQDSNKTLIGIAIGIYGFTQAIFQIPFGLISDYIGRKSLIIFGLLLLILGSVISANSSSIWNIIFGRALQGSGAISAVVMALLSDLTREQNLSKVTTCIGINFGVTFATAMIISPVITNSFGLHSLFWIITFLSIISIFIVIFFVPHETNHVINREVGIVKDSLLKILANRKLINLNISIFFLHTLLMCILIILPYQLRQVNFPLSKHWQIYLTTMTIAFFLVVPSIMYAEIKKKIKPIFISGIIIILISIIILQNSKNYFWILIIGIQLFLFAFSLMESIIPSLVSKESPLGYKGTAMGFYSTSQFLGVSFGSSIGSWIYANFNSGTLLLFCITITIIWLLINLNMKEPPYIISMHIKMNKELLAISDIEKKLKEQPGISEVLVVLKEKSLYIKIDNKITNRKKIEKVLSTF</sequence>
<gene>
    <name evidence="9" type="ORF">CRV09_03125</name>
</gene>
<dbReference type="Pfam" id="PF07690">
    <property type="entry name" value="MFS_1"/>
    <property type="match status" value="1"/>
</dbReference>
<keyword evidence="5 7" id="KW-1133">Transmembrane helix</keyword>
<dbReference type="Pfam" id="PF21987">
    <property type="entry name" value="YajR_YAM"/>
    <property type="match status" value="1"/>
</dbReference>
<feature type="domain" description="Major facilitator superfamily (MFS) profile" evidence="8">
    <location>
        <begin position="13"/>
        <end position="393"/>
    </location>
</feature>
<keyword evidence="2" id="KW-0813">Transport</keyword>
<feature type="transmembrane region" description="Helical" evidence="7">
    <location>
        <begin position="277"/>
        <end position="295"/>
    </location>
</feature>
<evidence type="ECO:0000259" key="8">
    <source>
        <dbReference type="PROSITE" id="PS50850"/>
    </source>
</evidence>
<comment type="subcellular location">
    <subcellularLocation>
        <location evidence="1">Cell membrane</location>
        <topology evidence="1">Multi-pass membrane protein</topology>
    </subcellularLocation>
</comment>
<evidence type="ECO:0000256" key="4">
    <source>
        <dbReference type="ARBA" id="ARBA00022692"/>
    </source>
</evidence>
<evidence type="ECO:0000313" key="10">
    <source>
        <dbReference type="Proteomes" id="UP000295937"/>
    </source>
</evidence>
<dbReference type="InterPro" id="IPR054152">
    <property type="entry name" value="YajR_YAM"/>
</dbReference>
<comment type="caution">
    <text evidence="9">The sequence shown here is derived from an EMBL/GenBank/DDBJ whole genome shotgun (WGS) entry which is preliminary data.</text>
</comment>
<dbReference type="PROSITE" id="PS50850">
    <property type="entry name" value="MFS"/>
    <property type="match status" value="1"/>
</dbReference>
<keyword evidence="3" id="KW-1003">Cell membrane</keyword>
<name>A0A2P5T1F8_9GAMM</name>
<dbReference type="PANTHER" id="PTHR23517">
    <property type="entry name" value="RESISTANCE PROTEIN MDTM, PUTATIVE-RELATED-RELATED"/>
    <property type="match status" value="1"/>
</dbReference>
<evidence type="ECO:0000256" key="6">
    <source>
        <dbReference type="ARBA" id="ARBA00023136"/>
    </source>
</evidence>
<evidence type="ECO:0000256" key="7">
    <source>
        <dbReference type="SAM" id="Phobius"/>
    </source>
</evidence>
<keyword evidence="4 7" id="KW-0812">Transmembrane</keyword>
<dbReference type="InterPro" id="IPR020846">
    <property type="entry name" value="MFS_dom"/>
</dbReference>
<dbReference type="OrthoDB" id="9764259at2"/>
<dbReference type="SUPFAM" id="SSF103473">
    <property type="entry name" value="MFS general substrate transporter"/>
    <property type="match status" value="1"/>
</dbReference>
<organism evidence="9 10">
    <name type="scientific">Candidatus Pantoea edessiphila</name>
    <dbReference type="NCBI Taxonomy" id="2044610"/>
    <lineage>
        <taxon>Bacteria</taxon>
        <taxon>Pseudomonadati</taxon>
        <taxon>Pseudomonadota</taxon>
        <taxon>Gammaproteobacteria</taxon>
        <taxon>Enterobacterales</taxon>
        <taxon>Erwiniaceae</taxon>
        <taxon>Pantoea</taxon>
    </lineage>
</organism>
<dbReference type="PANTHER" id="PTHR23517:SF2">
    <property type="entry name" value="MULTIDRUG RESISTANCE PROTEIN MDTH"/>
    <property type="match status" value="1"/>
</dbReference>
<dbReference type="InterPro" id="IPR036259">
    <property type="entry name" value="MFS_trans_sf"/>
</dbReference>
<feature type="transmembrane region" description="Helical" evidence="7">
    <location>
        <begin position="301"/>
        <end position="319"/>
    </location>
</feature>
<dbReference type="EMBL" id="PDKR01000005">
    <property type="protein sequence ID" value="PPI88396.1"/>
    <property type="molecule type" value="Genomic_DNA"/>
</dbReference>
<dbReference type="CDD" id="cd17472">
    <property type="entry name" value="MFS_YajR_like"/>
    <property type="match status" value="1"/>
</dbReference>
<dbReference type="Gene3D" id="1.20.1250.20">
    <property type="entry name" value="MFS general substrate transporter like domains"/>
    <property type="match status" value="1"/>
</dbReference>
<evidence type="ECO:0000256" key="2">
    <source>
        <dbReference type="ARBA" id="ARBA00022448"/>
    </source>
</evidence>
<evidence type="ECO:0000313" key="9">
    <source>
        <dbReference type="EMBL" id="PPI88396.1"/>
    </source>
</evidence>
<evidence type="ECO:0000256" key="5">
    <source>
        <dbReference type="ARBA" id="ARBA00022989"/>
    </source>
</evidence>
<feature type="transmembrane region" description="Helical" evidence="7">
    <location>
        <begin position="369"/>
        <end position="388"/>
    </location>
</feature>
<feature type="transmembrane region" description="Helical" evidence="7">
    <location>
        <begin position="48"/>
        <end position="68"/>
    </location>
</feature>
<dbReference type="RefSeq" id="WP_136132703.1">
    <property type="nucleotide sequence ID" value="NZ_PDKR01000005.1"/>
</dbReference>
<dbReference type="GO" id="GO:0005886">
    <property type="term" value="C:plasma membrane"/>
    <property type="evidence" value="ECO:0007669"/>
    <property type="project" value="UniProtKB-SubCell"/>
</dbReference>
<feature type="transmembrane region" description="Helical" evidence="7">
    <location>
        <begin position="164"/>
        <end position="186"/>
    </location>
</feature>
<evidence type="ECO:0000256" key="1">
    <source>
        <dbReference type="ARBA" id="ARBA00004651"/>
    </source>
</evidence>
<dbReference type="Gene3D" id="3.30.70.100">
    <property type="match status" value="1"/>
</dbReference>
<keyword evidence="6 7" id="KW-0472">Membrane</keyword>
<dbReference type="AlphaFoldDB" id="A0A2P5T1F8"/>
<feature type="transmembrane region" description="Helical" evidence="7">
    <location>
        <begin position="340"/>
        <end position="363"/>
    </location>
</feature>
<dbReference type="InterPro" id="IPR011701">
    <property type="entry name" value="MFS"/>
</dbReference>
<feature type="transmembrane region" description="Helical" evidence="7">
    <location>
        <begin position="12"/>
        <end position="36"/>
    </location>
</feature>
<feature type="transmembrane region" description="Helical" evidence="7">
    <location>
        <begin position="214"/>
        <end position="238"/>
    </location>
</feature>
<feature type="transmembrane region" description="Helical" evidence="7">
    <location>
        <begin position="80"/>
        <end position="98"/>
    </location>
</feature>
<dbReference type="Proteomes" id="UP000295937">
    <property type="component" value="Unassembled WGS sequence"/>
</dbReference>
<proteinExistence type="predicted"/>
<feature type="transmembrane region" description="Helical" evidence="7">
    <location>
        <begin position="136"/>
        <end position="158"/>
    </location>
</feature>
<evidence type="ECO:0000256" key="3">
    <source>
        <dbReference type="ARBA" id="ARBA00022475"/>
    </source>
</evidence>
<feature type="transmembrane region" description="Helical" evidence="7">
    <location>
        <begin position="250"/>
        <end position="270"/>
    </location>
</feature>
<protein>
    <submittedName>
        <fullName evidence="9">MFS transporter</fullName>
    </submittedName>
</protein>
<dbReference type="GO" id="GO:0022857">
    <property type="term" value="F:transmembrane transporter activity"/>
    <property type="evidence" value="ECO:0007669"/>
    <property type="project" value="InterPro"/>
</dbReference>
<accession>A0A2P5T1F8</accession>
<feature type="transmembrane region" description="Helical" evidence="7">
    <location>
        <begin position="104"/>
        <end position="124"/>
    </location>
</feature>
<reference evidence="9 10" key="1">
    <citation type="journal article" date="2018" name="Genome Biol. Evol.">
        <title>Cladogenesis and Genomic Streamlining in Extracellular Endosymbionts of Tropical Stink Bugs.</title>
        <authorList>
            <person name="Otero-Bravo A."/>
            <person name="Goffredi S."/>
            <person name="Sabree Z.L."/>
        </authorList>
    </citation>
    <scope>NUCLEOTIDE SEQUENCE [LARGE SCALE GENOMIC DNA]</scope>
    <source>
        <strain evidence="9 10">SoEO</strain>
    </source>
</reference>
<dbReference type="InterPro" id="IPR050171">
    <property type="entry name" value="MFS_Transporters"/>
</dbReference>